<keyword evidence="4 7" id="KW-0175">Coiled coil</keyword>
<gene>
    <name evidence="8" type="ORF">GOP47_0013827</name>
</gene>
<dbReference type="AlphaFoldDB" id="A0A9D4ZG55"/>
<dbReference type="InterPro" id="IPR021640">
    <property type="entry name" value="Mediator_Med28"/>
</dbReference>
<dbReference type="EMBL" id="JABFUD020000013">
    <property type="protein sequence ID" value="KAI5071576.1"/>
    <property type="molecule type" value="Genomic_DNA"/>
</dbReference>
<sequence>MVFWSSADVERHVKEFMEAARKLQLFFISLHHKHQPSKQEALTKEIEALESELKEKNELLERQGKLLERWRELLIAQKAVQVDELEKI</sequence>
<comment type="similarity">
    <text evidence="2">Belongs to the Mediator complex subunit 28 family.</text>
</comment>
<evidence type="ECO:0000256" key="5">
    <source>
        <dbReference type="ARBA" id="ARBA00023163"/>
    </source>
</evidence>
<dbReference type="Proteomes" id="UP000886520">
    <property type="component" value="Chromosome 13"/>
</dbReference>
<name>A0A9D4ZG55_ADICA</name>
<dbReference type="Pfam" id="PF11594">
    <property type="entry name" value="Med28"/>
    <property type="match status" value="1"/>
</dbReference>
<keyword evidence="9" id="KW-1185">Reference proteome</keyword>
<comment type="caution">
    <text evidence="8">The sequence shown here is derived from an EMBL/GenBank/DDBJ whole genome shotgun (WGS) entry which is preliminary data.</text>
</comment>
<keyword evidence="5" id="KW-0804">Transcription</keyword>
<evidence type="ECO:0008006" key="10">
    <source>
        <dbReference type="Google" id="ProtNLM"/>
    </source>
</evidence>
<dbReference type="PANTHER" id="PTHR39117:SF1">
    <property type="entry name" value="MEDIATOR OF RNA POLYMERASE II TRANSCRIPTION SUBUNIT 28"/>
    <property type="match status" value="1"/>
</dbReference>
<dbReference type="GO" id="GO:0006355">
    <property type="term" value="P:regulation of DNA-templated transcription"/>
    <property type="evidence" value="ECO:0007669"/>
    <property type="project" value="InterPro"/>
</dbReference>
<dbReference type="OrthoDB" id="1885414at2759"/>
<evidence type="ECO:0000256" key="3">
    <source>
        <dbReference type="ARBA" id="ARBA00023015"/>
    </source>
</evidence>
<protein>
    <recommendedName>
        <fullName evidence="10">Mediator of RNA polymerase II transcription subunit 28</fullName>
    </recommendedName>
</protein>
<feature type="coiled-coil region" evidence="7">
    <location>
        <begin position="39"/>
        <end position="66"/>
    </location>
</feature>
<keyword evidence="3" id="KW-0805">Transcription regulation</keyword>
<comment type="subcellular location">
    <subcellularLocation>
        <location evidence="1">Nucleus</location>
    </subcellularLocation>
</comment>
<evidence type="ECO:0000313" key="8">
    <source>
        <dbReference type="EMBL" id="KAI5071576.1"/>
    </source>
</evidence>
<reference evidence="8" key="1">
    <citation type="submission" date="2021-01" db="EMBL/GenBank/DDBJ databases">
        <title>Adiantum capillus-veneris genome.</title>
        <authorList>
            <person name="Fang Y."/>
            <person name="Liao Q."/>
        </authorList>
    </citation>
    <scope>NUCLEOTIDE SEQUENCE</scope>
    <source>
        <strain evidence="8">H3</strain>
        <tissue evidence="8">Leaf</tissue>
    </source>
</reference>
<evidence type="ECO:0000256" key="4">
    <source>
        <dbReference type="ARBA" id="ARBA00023054"/>
    </source>
</evidence>
<evidence type="ECO:0000256" key="6">
    <source>
        <dbReference type="ARBA" id="ARBA00023242"/>
    </source>
</evidence>
<evidence type="ECO:0000256" key="2">
    <source>
        <dbReference type="ARBA" id="ARBA00005571"/>
    </source>
</evidence>
<dbReference type="GO" id="GO:0016592">
    <property type="term" value="C:mediator complex"/>
    <property type="evidence" value="ECO:0007669"/>
    <property type="project" value="InterPro"/>
</dbReference>
<keyword evidence="6" id="KW-0539">Nucleus</keyword>
<dbReference type="InterPro" id="IPR034456">
    <property type="entry name" value="MED28"/>
</dbReference>
<evidence type="ECO:0000256" key="1">
    <source>
        <dbReference type="ARBA" id="ARBA00004123"/>
    </source>
</evidence>
<accession>A0A9D4ZG55</accession>
<evidence type="ECO:0000256" key="7">
    <source>
        <dbReference type="SAM" id="Coils"/>
    </source>
</evidence>
<evidence type="ECO:0000313" key="9">
    <source>
        <dbReference type="Proteomes" id="UP000886520"/>
    </source>
</evidence>
<proteinExistence type="inferred from homology"/>
<organism evidence="8 9">
    <name type="scientific">Adiantum capillus-veneris</name>
    <name type="common">Maidenhair fern</name>
    <dbReference type="NCBI Taxonomy" id="13818"/>
    <lineage>
        <taxon>Eukaryota</taxon>
        <taxon>Viridiplantae</taxon>
        <taxon>Streptophyta</taxon>
        <taxon>Embryophyta</taxon>
        <taxon>Tracheophyta</taxon>
        <taxon>Polypodiopsida</taxon>
        <taxon>Polypodiidae</taxon>
        <taxon>Polypodiales</taxon>
        <taxon>Pteridineae</taxon>
        <taxon>Pteridaceae</taxon>
        <taxon>Vittarioideae</taxon>
        <taxon>Adiantum</taxon>
    </lineage>
</organism>
<dbReference type="PANTHER" id="PTHR39117">
    <property type="entry name" value="MEDIATOR OF RNA POLYMERASE II TRANSCRIPTION SUBUNIT 28"/>
    <property type="match status" value="1"/>
</dbReference>